<organism evidence="6 7">
    <name type="scientific">Stephania cephalantha</name>
    <dbReference type="NCBI Taxonomy" id="152367"/>
    <lineage>
        <taxon>Eukaryota</taxon>
        <taxon>Viridiplantae</taxon>
        <taxon>Streptophyta</taxon>
        <taxon>Embryophyta</taxon>
        <taxon>Tracheophyta</taxon>
        <taxon>Spermatophyta</taxon>
        <taxon>Magnoliopsida</taxon>
        <taxon>Ranunculales</taxon>
        <taxon>Menispermaceae</taxon>
        <taxon>Menispermoideae</taxon>
        <taxon>Cissampelideae</taxon>
        <taxon>Stephania</taxon>
    </lineage>
</organism>
<dbReference type="SUPFAM" id="SSF56112">
    <property type="entry name" value="Protein kinase-like (PK-like)"/>
    <property type="match status" value="1"/>
</dbReference>
<dbReference type="AlphaFoldDB" id="A0AAP0EI34"/>
<comment type="caution">
    <text evidence="6">The sequence shown here is derived from an EMBL/GenBank/DDBJ whole genome shotgun (WGS) entry which is preliminary data.</text>
</comment>
<sequence>MDQFICPLNISKLKIVPHEFTQLFFDRSLARVPEKDKSLEKVMLNEGYDGAVSDVWSCGVILYALLTSSVPFDDRNLEVLYQKITLIHPSHYLVELNKSHGDSSLYRQIHMENINKPLKLRPPKSLNAVMEGTGLGPTYVLGNFV</sequence>
<dbReference type="GO" id="GO:0005524">
    <property type="term" value="F:ATP binding"/>
    <property type="evidence" value="ECO:0007669"/>
    <property type="project" value="UniProtKB-KW"/>
</dbReference>
<proteinExistence type="predicted"/>
<dbReference type="PANTHER" id="PTHR43895">
    <property type="entry name" value="CALCIUM/CALMODULIN-DEPENDENT PROTEIN KINASE KINASE-RELATED"/>
    <property type="match status" value="1"/>
</dbReference>
<keyword evidence="2" id="KW-0808">Transferase</keyword>
<evidence type="ECO:0000313" key="7">
    <source>
        <dbReference type="Proteomes" id="UP001419268"/>
    </source>
</evidence>
<dbReference type="GO" id="GO:0004674">
    <property type="term" value="F:protein serine/threonine kinase activity"/>
    <property type="evidence" value="ECO:0007669"/>
    <property type="project" value="UniProtKB-KW"/>
</dbReference>
<keyword evidence="5" id="KW-0067">ATP-binding</keyword>
<evidence type="ECO:0000256" key="2">
    <source>
        <dbReference type="ARBA" id="ARBA00022679"/>
    </source>
</evidence>
<dbReference type="Gene3D" id="1.10.510.10">
    <property type="entry name" value="Transferase(Phosphotransferase) domain 1"/>
    <property type="match status" value="1"/>
</dbReference>
<evidence type="ECO:0000256" key="3">
    <source>
        <dbReference type="ARBA" id="ARBA00022741"/>
    </source>
</evidence>
<gene>
    <name evidence="6" type="ORF">Scep_025360</name>
</gene>
<accession>A0AAP0EI34</accession>
<keyword evidence="1" id="KW-0723">Serine/threonine-protein kinase</keyword>
<dbReference type="GO" id="GO:0007165">
    <property type="term" value="P:signal transduction"/>
    <property type="evidence" value="ECO:0007669"/>
    <property type="project" value="TreeGrafter"/>
</dbReference>
<evidence type="ECO:0000256" key="5">
    <source>
        <dbReference type="ARBA" id="ARBA00022840"/>
    </source>
</evidence>
<keyword evidence="3" id="KW-0547">Nucleotide-binding</keyword>
<evidence type="ECO:0000313" key="6">
    <source>
        <dbReference type="EMBL" id="KAK9093891.1"/>
    </source>
</evidence>
<keyword evidence="7" id="KW-1185">Reference proteome</keyword>
<evidence type="ECO:0000256" key="1">
    <source>
        <dbReference type="ARBA" id="ARBA00022527"/>
    </source>
</evidence>
<evidence type="ECO:0000256" key="4">
    <source>
        <dbReference type="ARBA" id="ARBA00022777"/>
    </source>
</evidence>
<protein>
    <recommendedName>
        <fullName evidence="8">Protein kinase domain-containing protein</fullName>
    </recommendedName>
</protein>
<dbReference type="PANTHER" id="PTHR43895:SF65">
    <property type="entry name" value="CBL-INTERACTING PROTEIN KINASE 21"/>
    <property type="match status" value="1"/>
</dbReference>
<reference evidence="6 7" key="1">
    <citation type="submission" date="2024-01" db="EMBL/GenBank/DDBJ databases">
        <title>Genome assemblies of Stephania.</title>
        <authorList>
            <person name="Yang L."/>
        </authorList>
    </citation>
    <scope>NUCLEOTIDE SEQUENCE [LARGE SCALE GENOMIC DNA]</scope>
    <source>
        <strain evidence="6">JXDWG</strain>
        <tissue evidence="6">Leaf</tissue>
    </source>
</reference>
<evidence type="ECO:0008006" key="8">
    <source>
        <dbReference type="Google" id="ProtNLM"/>
    </source>
</evidence>
<name>A0AAP0EI34_9MAGN</name>
<dbReference type="EMBL" id="JBBNAG010000011">
    <property type="protein sequence ID" value="KAK9093891.1"/>
    <property type="molecule type" value="Genomic_DNA"/>
</dbReference>
<dbReference type="Proteomes" id="UP001419268">
    <property type="component" value="Unassembled WGS sequence"/>
</dbReference>
<dbReference type="InterPro" id="IPR011009">
    <property type="entry name" value="Kinase-like_dom_sf"/>
</dbReference>
<keyword evidence="4" id="KW-0418">Kinase</keyword>